<evidence type="ECO:0000313" key="5">
    <source>
        <dbReference type="EMBL" id="HIU02304.1"/>
    </source>
</evidence>
<protein>
    <recommendedName>
        <fullName evidence="2">Butyryl-CoA:acetate CoA-transferase</fullName>
        <shortName evidence="2">Butyryl-CoA CoA-transferase</shortName>
        <ecNumber evidence="2">2.8.3.-</ecNumber>
    </recommendedName>
</protein>
<keyword evidence="2" id="KW-0276">Fatty acid metabolism</keyword>
<dbReference type="EMBL" id="DVLT01000024">
    <property type="protein sequence ID" value="HIU02304.1"/>
    <property type="molecule type" value="Genomic_DNA"/>
</dbReference>
<dbReference type="SUPFAM" id="SSF100950">
    <property type="entry name" value="NagB/RpiA/CoA transferase-like"/>
    <property type="match status" value="2"/>
</dbReference>
<keyword evidence="2" id="KW-0443">Lipid metabolism</keyword>
<dbReference type="HAMAP" id="MF_03228">
    <property type="entry name" value="But_CoA_trans"/>
    <property type="match status" value="1"/>
</dbReference>
<keyword evidence="1 2" id="KW-0808">Transferase</keyword>
<feature type="active site" description="5-glutamyl coenzyme A thioester intermediate" evidence="2">
    <location>
        <position position="252"/>
    </location>
</feature>
<dbReference type="Gene3D" id="3.40.1080.20">
    <property type="entry name" value="Acetyl-CoA hydrolase/transferase C-terminal domain"/>
    <property type="match status" value="1"/>
</dbReference>
<reference evidence="5" key="1">
    <citation type="submission" date="2020-10" db="EMBL/GenBank/DDBJ databases">
        <authorList>
            <person name="Gilroy R."/>
        </authorList>
    </citation>
    <scope>NUCLEOTIDE SEQUENCE</scope>
    <source>
        <strain evidence="5">CHK187-14744</strain>
    </source>
</reference>
<dbReference type="InterPro" id="IPR046433">
    <property type="entry name" value="ActCoA_hydro"/>
</dbReference>
<evidence type="ECO:0000259" key="3">
    <source>
        <dbReference type="Pfam" id="PF02550"/>
    </source>
</evidence>
<dbReference type="Pfam" id="PF13336">
    <property type="entry name" value="AcetylCoA_hyd_C"/>
    <property type="match status" value="1"/>
</dbReference>
<dbReference type="PANTHER" id="PTHR21432">
    <property type="entry name" value="ACETYL-COA HYDROLASE-RELATED"/>
    <property type="match status" value="1"/>
</dbReference>
<dbReference type="Gene3D" id="3.30.750.70">
    <property type="entry name" value="4-hydroxybutyrate coenzyme like domains"/>
    <property type="match status" value="1"/>
</dbReference>
<dbReference type="GO" id="GO:0006084">
    <property type="term" value="P:acetyl-CoA metabolic process"/>
    <property type="evidence" value="ECO:0007669"/>
    <property type="project" value="UniProtKB-UniRule"/>
</dbReference>
<dbReference type="Gene3D" id="3.40.1080.10">
    <property type="entry name" value="Glutaconate Coenzyme A-transferase"/>
    <property type="match status" value="1"/>
</dbReference>
<feature type="domain" description="Acetyl-CoA hydrolase/transferase C-terminal" evidence="4">
    <location>
        <begin position="286"/>
        <end position="442"/>
    </location>
</feature>
<dbReference type="InterPro" id="IPR026888">
    <property type="entry name" value="AcetylCoA_hyd_C"/>
</dbReference>
<dbReference type="EC" id="2.8.3.-" evidence="2"/>
<accession>A0A9D1HG37</accession>
<name>A0A9D1HG37_9FIRM</name>
<comment type="caution">
    <text evidence="5">The sequence shown here is derived from an EMBL/GenBank/DDBJ whole genome shotgun (WGS) entry which is preliminary data.</text>
</comment>
<gene>
    <name evidence="5" type="ORF">IAB63_03515</name>
</gene>
<dbReference type="GO" id="GO:0008775">
    <property type="term" value="F:acetate CoA-transferase activity"/>
    <property type="evidence" value="ECO:0007669"/>
    <property type="project" value="InterPro"/>
</dbReference>
<comment type="catalytic activity">
    <reaction evidence="2">
        <text>butanoate + acetyl-CoA = butanoyl-CoA + acetate</text>
        <dbReference type="Rhea" id="RHEA:30071"/>
        <dbReference type="ChEBI" id="CHEBI:17968"/>
        <dbReference type="ChEBI" id="CHEBI:30089"/>
        <dbReference type="ChEBI" id="CHEBI:57288"/>
        <dbReference type="ChEBI" id="CHEBI:57371"/>
    </reaction>
</comment>
<sequence length="455" mass="50655">MAYSDQQQYYKEMYQQKLTTADEAVKLIKSGDWVDYGWCSGHPVALDQALARRAEELENVKVRGGIALWTPAIFQVPDAASHFTWNSWHLSGIERKYMKEGLVYYSPIRYSELPRYYREHVERNNVIMMQVSPMDKHGYFNFGPNASHLMAACEKSDVIIVEVNENMPRCLGGFQEGIHVSQVDYIVEGDNPPMGILGNGKPDPEVDRAVASYIVEEIPNGACLQLGIGGMPNAVGAMIAESDLKDLGVHTEMYVESFKDLTLAGKITGAKKSIDQGRQTYAFGAGSQDFYDFLDNNPQCMSVPVDYTNDVRVIASLDNFMSINNAVDLDLYGQINAESSGIRQISGAGGQLDFVLGAYLSKGGKSFICCSSTFKDKQGVVHSRIRPTLKEGSIVTDTRANIHWLVTEYGKVCLKGLSTWEKAEAIIGLAHPDFREELIKEAEKQGIWRRTNKRA</sequence>
<feature type="binding site" evidence="2">
    <location>
        <position position="327"/>
    </location>
    <ligand>
        <name>CoA</name>
        <dbReference type="ChEBI" id="CHEBI:57287"/>
    </ligand>
</feature>
<evidence type="ECO:0000256" key="1">
    <source>
        <dbReference type="ARBA" id="ARBA00022679"/>
    </source>
</evidence>
<dbReference type="InterPro" id="IPR038460">
    <property type="entry name" value="AcetylCoA_hyd_C_sf"/>
</dbReference>
<dbReference type="InterPro" id="IPR023990">
    <property type="entry name" value="Butryl-CoA_acetate_CoA_Tfrase"/>
</dbReference>
<dbReference type="AlphaFoldDB" id="A0A9D1HG37"/>
<comment type="function">
    <text evidence="2">Coenzyme A-transferase that converts butyryl-CoA to butyrate.</text>
</comment>
<evidence type="ECO:0000313" key="6">
    <source>
        <dbReference type="Proteomes" id="UP000824164"/>
    </source>
</evidence>
<dbReference type="Proteomes" id="UP000824164">
    <property type="component" value="Unassembled WGS sequence"/>
</dbReference>
<comment type="pathway">
    <text evidence="2">Lipid metabolism; butanoate metabolism.</text>
</comment>
<reference evidence="5" key="2">
    <citation type="journal article" date="2021" name="PeerJ">
        <title>Extensive microbial diversity within the chicken gut microbiome revealed by metagenomics and culture.</title>
        <authorList>
            <person name="Gilroy R."/>
            <person name="Ravi A."/>
            <person name="Getino M."/>
            <person name="Pursley I."/>
            <person name="Horton D.L."/>
            <person name="Alikhan N.F."/>
            <person name="Baker D."/>
            <person name="Gharbi K."/>
            <person name="Hall N."/>
            <person name="Watson M."/>
            <person name="Adriaenssens E.M."/>
            <person name="Foster-Nyarko E."/>
            <person name="Jarju S."/>
            <person name="Secka A."/>
            <person name="Antonio M."/>
            <person name="Oren A."/>
            <person name="Chaudhuri R.R."/>
            <person name="La Ragione R."/>
            <person name="Hildebrand F."/>
            <person name="Pallen M.J."/>
        </authorList>
    </citation>
    <scope>NUCLEOTIDE SEQUENCE</scope>
    <source>
        <strain evidence="5">CHK187-14744</strain>
    </source>
</reference>
<feature type="binding site" evidence="2">
    <location>
        <position position="350"/>
    </location>
    <ligand>
        <name>CoA</name>
        <dbReference type="ChEBI" id="CHEBI:57287"/>
    </ligand>
</feature>
<dbReference type="GO" id="GO:0006083">
    <property type="term" value="P:acetate metabolic process"/>
    <property type="evidence" value="ECO:0007669"/>
    <property type="project" value="InterPro"/>
</dbReference>
<dbReference type="PANTHER" id="PTHR21432:SF20">
    <property type="entry name" value="ACETYL-COA HYDROLASE"/>
    <property type="match status" value="1"/>
</dbReference>
<feature type="domain" description="Acetyl-CoA hydrolase/transferase N-terminal" evidence="3">
    <location>
        <begin position="10"/>
        <end position="193"/>
    </location>
</feature>
<proteinExistence type="inferred from homology"/>
<feature type="binding site" evidence="2">
    <location>
        <begin position="227"/>
        <end position="231"/>
    </location>
    <ligand>
        <name>CoA</name>
        <dbReference type="ChEBI" id="CHEBI:57287"/>
    </ligand>
</feature>
<dbReference type="InterPro" id="IPR003702">
    <property type="entry name" value="ActCoA_hydro_N"/>
</dbReference>
<organism evidence="5 6">
    <name type="scientific">Candidatus Onthocola gallistercoris</name>
    <dbReference type="NCBI Taxonomy" id="2840876"/>
    <lineage>
        <taxon>Bacteria</taxon>
        <taxon>Bacillati</taxon>
        <taxon>Bacillota</taxon>
        <taxon>Bacilli</taxon>
        <taxon>Candidatus Onthocola</taxon>
    </lineage>
</organism>
<dbReference type="GO" id="GO:0046358">
    <property type="term" value="P:butyrate biosynthetic process"/>
    <property type="evidence" value="ECO:0007669"/>
    <property type="project" value="UniProtKB-UniRule"/>
</dbReference>
<evidence type="ECO:0000259" key="4">
    <source>
        <dbReference type="Pfam" id="PF13336"/>
    </source>
</evidence>
<dbReference type="InterPro" id="IPR037171">
    <property type="entry name" value="NagB/RpiA_transferase-like"/>
</dbReference>
<dbReference type="Pfam" id="PF02550">
    <property type="entry name" value="AcetylCoA_hydro"/>
    <property type="match status" value="1"/>
</dbReference>
<evidence type="ECO:0000256" key="2">
    <source>
        <dbReference type="HAMAP-Rule" id="MF_03227"/>
    </source>
</evidence>
<dbReference type="HAMAP" id="MF_03227">
    <property type="entry name" value="But_acet_CoA_trans"/>
    <property type="match status" value="1"/>
</dbReference>
<comment type="similarity">
    <text evidence="2">Belongs to the acetyl-CoA hydrolase/transferase family. Butyryl-CoA CoA-transferase subfamily.</text>
</comment>
<dbReference type="NCBIfam" id="TIGR03948">
    <property type="entry name" value="butyr_acet_CoA"/>
    <property type="match status" value="1"/>
</dbReference>